<organism evidence="1">
    <name type="scientific">Salmonella enterica</name>
    <name type="common">Salmonella choleraesuis</name>
    <dbReference type="NCBI Taxonomy" id="28901"/>
    <lineage>
        <taxon>Bacteria</taxon>
        <taxon>Pseudomonadati</taxon>
        <taxon>Pseudomonadota</taxon>
        <taxon>Gammaproteobacteria</taxon>
        <taxon>Enterobacterales</taxon>
        <taxon>Enterobacteriaceae</taxon>
        <taxon>Salmonella</taxon>
    </lineage>
</organism>
<reference evidence="1" key="2">
    <citation type="submission" date="2020-02" db="EMBL/GenBank/DDBJ databases">
        <authorList>
            <consortium name="NCBI Pathogen Detection Project"/>
        </authorList>
    </citation>
    <scope>NUCLEOTIDE SEQUENCE</scope>
    <source>
        <strain evidence="1">MA.1090600297</strain>
    </source>
</reference>
<name>A0A762BW54_SALER</name>
<accession>A0A762BW54</accession>
<dbReference type="EMBL" id="DAAYBQ010000009">
    <property type="protein sequence ID" value="HAG3503752.1"/>
    <property type="molecule type" value="Genomic_DNA"/>
</dbReference>
<comment type="caution">
    <text evidence="1">The sequence shown here is derived from an EMBL/GenBank/DDBJ whole genome shotgun (WGS) entry which is preliminary data.</text>
</comment>
<sequence length="245" mass="26015">SEDASAGSASAAAGSAAAAKLSGDASADSASAAAASAAAAKSSEALLGDIDPENIAYKDKENTFSAENTFKETVRFKKNAYFFNAQFDNYARFYGDVDVNCNRIVFDTGTEVAFKGGVEFQAGLTIGIGFDEAEFSGLNFYDLNWQVGFGGMYPAYKGTTHLLKNTTATKLLLDFESADENALKFKGKDGIEQTLYHSGNLPPAAVVAGELPAEAAQPVFYFDDAAEHLYFLNGDKKYAVTLTPE</sequence>
<protein>
    <submittedName>
        <fullName evidence="1">Uncharacterized protein</fullName>
    </submittedName>
</protein>
<evidence type="ECO:0000313" key="1">
    <source>
        <dbReference type="EMBL" id="HAG3503752.1"/>
    </source>
</evidence>
<gene>
    <name evidence="1" type="ORF">G8Z56_002642</name>
</gene>
<feature type="non-terminal residue" evidence="1">
    <location>
        <position position="1"/>
    </location>
</feature>
<proteinExistence type="predicted"/>
<dbReference type="AlphaFoldDB" id="A0A762BW54"/>
<reference evidence="1" key="1">
    <citation type="journal article" date="2018" name="Genome Biol.">
        <title>SKESA: strategic k-mer extension for scrupulous assemblies.</title>
        <authorList>
            <person name="Souvorov A."/>
            <person name="Agarwala R."/>
            <person name="Lipman D.J."/>
        </authorList>
    </citation>
    <scope>NUCLEOTIDE SEQUENCE</scope>
    <source>
        <strain evidence="1">MA.1090600297</strain>
    </source>
</reference>